<comment type="similarity">
    <text evidence="1 7">Belongs to the peptidase S1B family.</text>
</comment>
<dbReference type="EMBL" id="LR593886">
    <property type="protein sequence ID" value="VTR92021.1"/>
    <property type="molecule type" value="Genomic_DNA"/>
</dbReference>
<dbReference type="Pfam" id="PF19955">
    <property type="entry name" value="EAD1"/>
    <property type="match status" value="1"/>
</dbReference>
<feature type="active site" description="Charge relay system" evidence="6">
    <location>
        <position position="159"/>
    </location>
</feature>
<dbReference type="PANTHER" id="PTHR36234:SF5">
    <property type="entry name" value="LYSYL ENDOPEPTIDASE"/>
    <property type="match status" value="1"/>
</dbReference>
<dbReference type="KEGG" id="gms:SOIL9_56930"/>
<evidence type="ECO:0000256" key="4">
    <source>
        <dbReference type="ARBA" id="ARBA00022801"/>
    </source>
</evidence>
<evidence type="ECO:0000256" key="6">
    <source>
        <dbReference type="PIRSR" id="PIRSR608256-1"/>
    </source>
</evidence>
<keyword evidence="10" id="KW-1185">Reference proteome</keyword>
<evidence type="ECO:0000256" key="7">
    <source>
        <dbReference type="RuleBase" id="RU004296"/>
    </source>
</evidence>
<dbReference type="InterPro" id="IPR008256">
    <property type="entry name" value="Peptidase_S1B"/>
</dbReference>
<keyword evidence="2 7" id="KW-0645">Protease</keyword>
<organism evidence="9 10">
    <name type="scientific">Gemmata massiliana</name>
    <dbReference type="NCBI Taxonomy" id="1210884"/>
    <lineage>
        <taxon>Bacteria</taxon>
        <taxon>Pseudomonadati</taxon>
        <taxon>Planctomycetota</taxon>
        <taxon>Planctomycetia</taxon>
        <taxon>Gemmatales</taxon>
        <taxon>Gemmataceae</taxon>
        <taxon>Gemmata</taxon>
    </lineage>
</organism>
<evidence type="ECO:0000256" key="1">
    <source>
        <dbReference type="ARBA" id="ARBA00008764"/>
    </source>
</evidence>
<evidence type="ECO:0000256" key="2">
    <source>
        <dbReference type="ARBA" id="ARBA00022670"/>
    </source>
</evidence>
<dbReference type="Pfam" id="PF13365">
    <property type="entry name" value="Trypsin_2"/>
    <property type="match status" value="1"/>
</dbReference>
<feature type="active site" description="Charge relay system" evidence="6">
    <location>
        <position position="205"/>
    </location>
</feature>
<dbReference type="AlphaFoldDB" id="A0A6P2CSW4"/>
<dbReference type="InterPro" id="IPR043504">
    <property type="entry name" value="Peptidase_S1_PA_chymotrypsin"/>
</dbReference>
<reference evidence="9 10" key="1">
    <citation type="submission" date="2019-05" db="EMBL/GenBank/DDBJ databases">
        <authorList>
            <consortium name="Science for Life Laboratories"/>
        </authorList>
    </citation>
    <scope>NUCLEOTIDE SEQUENCE [LARGE SCALE GENOMIC DNA]</scope>
    <source>
        <strain evidence="9">Soil9</strain>
    </source>
</reference>
<dbReference type="PRINTS" id="PR00839">
    <property type="entry name" value="V8PROTEASE"/>
</dbReference>
<evidence type="ECO:0000313" key="10">
    <source>
        <dbReference type="Proteomes" id="UP000464178"/>
    </source>
</evidence>
<dbReference type="GO" id="GO:0008236">
    <property type="term" value="F:serine-type peptidase activity"/>
    <property type="evidence" value="ECO:0007669"/>
    <property type="project" value="UniProtKB-KW"/>
</dbReference>
<evidence type="ECO:0000256" key="5">
    <source>
        <dbReference type="ARBA" id="ARBA00022825"/>
    </source>
</evidence>
<evidence type="ECO:0000313" key="9">
    <source>
        <dbReference type="EMBL" id="VTR92021.1"/>
    </source>
</evidence>
<evidence type="ECO:0000256" key="3">
    <source>
        <dbReference type="ARBA" id="ARBA00022729"/>
    </source>
</evidence>
<dbReference type="EC" id="3.4.21.-" evidence="7"/>
<feature type="active site" description="Charge relay system" evidence="6">
    <location>
        <position position="274"/>
    </location>
</feature>
<proteinExistence type="inferred from homology"/>
<dbReference type="InterPro" id="IPR045430">
    <property type="entry name" value="EAD1"/>
</dbReference>
<dbReference type="Proteomes" id="UP000464178">
    <property type="component" value="Chromosome"/>
</dbReference>
<dbReference type="Gene3D" id="2.40.10.10">
    <property type="entry name" value="Trypsin-like serine proteases"/>
    <property type="match status" value="2"/>
</dbReference>
<dbReference type="RefSeq" id="WP_162666943.1">
    <property type="nucleotide sequence ID" value="NZ_LR593886.1"/>
</dbReference>
<name>A0A6P2CSW4_9BACT</name>
<evidence type="ECO:0000259" key="8">
    <source>
        <dbReference type="Pfam" id="PF19955"/>
    </source>
</evidence>
<feature type="domain" description="Effector-associated" evidence="8">
    <location>
        <begin position="8"/>
        <end position="81"/>
    </location>
</feature>
<dbReference type="InterPro" id="IPR009003">
    <property type="entry name" value="Peptidase_S1_PA"/>
</dbReference>
<sequence>MTWTKYHTNLREVLANLFPETDDAKTVAVDAGIPRAHLALKSKPVNNWQGILEEALRRGVVPRLIDVALREYPGNEWLRAARTDRDVPVRVEPSDIDWAGPDDPKTLEKALGHQSTFLPIHFLEVGLRMAAAVCRVLRADRETGTGFLIHGDLLVTNLHVLGSEADAAGAKLQFNYQETPEGRAAEAVDWALDPGTGFWPVPENDLTVVRVSAGACARWGAVAVGAAKAQAEERVSIIQHPGGGAKQIAMHRNIVAYAGEKRVQYLTDTMPGSSGAPVFNNRWELVAVHSSGGWIRDPGTKSINFRNQGIAVGILREVLARFKLLAE</sequence>
<keyword evidence="4 7" id="KW-0378">Hydrolase</keyword>
<protein>
    <recommendedName>
        <fullName evidence="7">Serine protease</fullName>
        <ecNumber evidence="7">3.4.21.-</ecNumber>
    </recommendedName>
</protein>
<gene>
    <name evidence="9" type="ORF">SOIL9_56930</name>
</gene>
<keyword evidence="3" id="KW-0732">Signal</keyword>
<keyword evidence="5 7" id="KW-0720">Serine protease</keyword>
<dbReference type="GO" id="GO:0006508">
    <property type="term" value="P:proteolysis"/>
    <property type="evidence" value="ECO:0007669"/>
    <property type="project" value="UniProtKB-KW"/>
</dbReference>
<dbReference type="SUPFAM" id="SSF50494">
    <property type="entry name" value="Trypsin-like serine proteases"/>
    <property type="match status" value="1"/>
</dbReference>
<dbReference type="PANTHER" id="PTHR36234">
    <property type="entry name" value="LYSYL ENDOPEPTIDASE"/>
    <property type="match status" value="1"/>
</dbReference>
<accession>A0A6P2CSW4</accession>